<gene>
    <name evidence="1" type="ORF">LC087_09960</name>
</gene>
<dbReference type="Pfam" id="PF26344">
    <property type="entry name" value="YuzC"/>
    <property type="match status" value="1"/>
</dbReference>
<sequence length="110" mass="12870">MKYYYPVYPPFIPYYYRPFPAISPNTFIESAKTIPPYLKDLTSLAEKISSDRQYSEQLMNAAQESDQQKVDSLIQGLNLEHSIKTTYTPDGVRFEISSTRCRVSMSLRWR</sequence>
<evidence type="ECO:0000313" key="2">
    <source>
        <dbReference type="Proteomes" id="UP001197974"/>
    </source>
</evidence>
<proteinExistence type="predicted"/>
<evidence type="ECO:0000313" key="1">
    <source>
        <dbReference type="EMBL" id="WLR41262.1"/>
    </source>
</evidence>
<organism evidence="1 2">
    <name type="scientific">Bacillus carboniphilus</name>
    <dbReference type="NCBI Taxonomy" id="86663"/>
    <lineage>
        <taxon>Bacteria</taxon>
        <taxon>Bacillati</taxon>
        <taxon>Bacillota</taxon>
        <taxon>Bacilli</taxon>
        <taxon>Bacillales</taxon>
        <taxon>Bacillaceae</taxon>
        <taxon>Bacillus</taxon>
    </lineage>
</organism>
<dbReference type="RefSeq" id="WP_226540253.1">
    <property type="nucleotide sequence ID" value="NZ_CP129013.1"/>
</dbReference>
<name>A0ABY9JPM4_9BACI</name>
<accession>A0ABY9JPM4</accession>
<dbReference type="InterPro" id="IPR058870">
    <property type="entry name" value="YuzC"/>
</dbReference>
<dbReference type="EMBL" id="CP129013">
    <property type="protein sequence ID" value="WLR41262.1"/>
    <property type="molecule type" value="Genomic_DNA"/>
</dbReference>
<protein>
    <submittedName>
        <fullName evidence="1">Uncharacterized protein</fullName>
    </submittedName>
</protein>
<reference evidence="1 2" key="1">
    <citation type="submission" date="2023-06" db="EMBL/GenBank/DDBJ databases">
        <title>Five Gram-positive bacteria isolated from mangrove sediments in Shenzhen, Guangdong, China.</title>
        <authorList>
            <person name="Yu S."/>
            <person name="Zheng W."/>
            <person name="Huang Y."/>
        </authorList>
    </citation>
    <scope>NUCLEOTIDE SEQUENCE [LARGE SCALE GENOMIC DNA]</scope>
    <source>
        <strain evidence="1 2">SaN35-3</strain>
    </source>
</reference>
<dbReference type="Proteomes" id="UP001197974">
    <property type="component" value="Chromosome"/>
</dbReference>
<keyword evidence="2" id="KW-1185">Reference proteome</keyword>